<comment type="caution">
    <text evidence="6">The sequence shown here is derived from an EMBL/GenBank/DDBJ whole genome shotgun (WGS) entry which is preliminary data.</text>
</comment>
<dbReference type="PANTHER" id="PTHR44129">
    <property type="entry name" value="WD REPEAT-CONTAINING PROTEIN POP1"/>
    <property type="match status" value="1"/>
</dbReference>
<proteinExistence type="predicted"/>
<protein>
    <submittedName>
        <fullName evidence="6">WD40 repeat</fullName>
    </submittedName>
</protein>
<dbReference type="Pfam" id="PF00400">
    <property type="entry name" value="WD40"/>
    <property type="match status" value="4"/>
</dbReference>
<feature type="repeat" description="WD" evidence="3">
    <location>
        <begin position="356"/>
        <end position="397"/>
    </location>
</feature>
<sequence length="1074" mass="123208">QVPLWEFDYPDAAENERVEEILGTLSEARLIVGNDNEDGDDEAEPYVEAAHDELIVAWDKLFEWRDKEGEKMLLHRQLTRAAADWKRGESEKERKALLWDNSPRLLRVQEFLEQKSFGDTEGGTEVKRKQGSFRLLRQFCKNLFPSFAPLDQHVWLNQSETDFVRRSVERKRNWTRGVTISIMIIFMALATAGIVTWVQKLEADKQRENAKEQTIKAKRQLSKNYRANSNHAKQTNDTLAVLHYNAKAARASVDKNEINNLLFDTLFARKHFLFNIIYNDYPVHDVLLRDESKILTWEDDDGQAKLWDVSSGIMIRTYGSFSDAIFNGDGTRILTWGYTNGDAKVLDTQSGSIISTVRHDEDIEGAIFNSDGGRILTWGDDETARLWNTDNGSIILKLPHNDSVKNARFNNDETRILTWSDDKTTKLWDADTGRMIGRPIRHDGAASFSNDGSKILTWSKDNTARLWNTDTGIMIGQQMRHDDEVKGAIFEKDGTKVLTWSKDNTTRVWNANTGTMIRQQIQHDSAIISLSFSNDGSKFLTWNKDNTARIWNTNTDTMIGQQMRHNDAVNGARFNKNGTKVLTWSKDKTARIWNADTGTMIGQQMRHNDAVNGARFNKDENRILTWSGKRRWAGGDATVRLWNVDAGVHNPKKYIDQNVRVSIVRFNSKGDKIFTWSYQDKSATLWDKKDFSKLWSQQQDKNIIDVRFNKEGNRISIWSDDNVLSILNAKSGFLIKNIQYPESIKEARFNKDGTRIFTLNNDRDLSVVNVSNAKIIGEPMQHRGEWPPELFIFNNNESIAATVDLGIVRTANIWRIKDNNLMSTISLPPYNSNDFGNFDSYDDYEPVQGYIINKDGSKIVTWTNKVLRIWDVASGDVIGKLMLHKQRVSGARFNNYGNKVLSWGGSEVKLWNASDSGQVGITMNHGKFTQKAIFNKDETIILTWGGKEVKLWTTDDNTTIGEPMLHDAEVKGAQFNSDETKILTWSDDGTARLWNINVDYDFPPEHLSLFVEVATGTMMDDFGNIRVLTAQEWKKRKARYIRINEEHVNDTCQYKNVNFYLQHHKPSWNRAIKP</sequence>
<evidence type="ECO:0000313" key="7">
    <source>
        <dbReference type="Proteomes" id="UP000287853"/>
    </source>
</evidence>
<keyword evidence="4" id="KW-0472">Membrane</keyword>
<dbReference type="EMBL" id="MTKO01000130">
    <property type="protein sequence ID" value="RWX43104.1"/>
    <property type="molecule type" value="Genomic_DNA"/>
</dbReference>
<evidence type="ECO:0000259" key="5">
    <source>
        <dbReference type="PROSITE" id="PS50927"/>
    </source>
</evidence>
<dbReference type="InterPro" id="IPR015943">
    <property type="entry name" value="WD40/YVTN_repeat-like_dom_sf"/>
</dbReference>
<dbReference type="InterPro" id="IPR001680">
    <property type="entry name" value="WD40_rpt"/>
</dbReference>
<feature type="repeat" description="WD" evidence="3">
    <location>
        <begin position="447"/>
        <end position="477"/>
    </location>
</feature>
<dbReference type="AlphaFoldDB" id="A0A444IQK7"/>
<organism evidence="6 7">
    <name type="scientific">Candidatus Electrothrix aarhusensis</name>
    <dbReference type="NCBI Taxonomy" id="1859131"/>
    <lineage>
        <taxon>Bacteria</taxon>
        <taxon>Pseudomonadati</taxon>
        <taxon>Thermodesulfobacteriota</taxon>
        <taxon>Desulfobulbia</taxon>
        <taxon>Desulfobulbales</taxon>
        <taxon>Desulfobulbaceae</taxon>
        <taxon>Candidatus Electrothrix</taxon>
    </lineage>
</organism>
<dbReference type="Pfam" id="PF20703">
    <property type="entry name" value="nSTAND1"/>
    <property type="match status" value="1"/>
</dbReference>
<dbReference type="SMART" id="SM00320">
    <property type="entry name" value="WD40"/>
    <property type="match status" value="14"/>
</dbReference>
<dbReference type="PROSITE" id="PS50082">
    <property type="entry name" value="WD_REPEATS_2"/>
    <property type="match status" value="7"/>
</dbReference>
<feature type="repeat" description="WD" evidence="3">
    <location>
        <begin position="478"/>
        <end position="519"/>
    </location>
</feature>
<dbReference type="SUPFAM" id="SSF50978">
    <property type="entry name" value="WD40 repeat-like"/>
    <property type="match status" value="3"/>
</dbReference>
<evidence type="ECO:0000256" key="2">
    <source>
        <dbReference type="ARBA" id="ARBA00022737"/>
    </source>
</evidence>
<feature type="repeat" description="WD" evidence="3">
    <location>
        <begin position="397"/>
        <end position="438"/>
    </location>
</feature>
<evidence type="ECO:0000256" key="3">
    <source>
        <dbReference type="PROSITE-ProRule" id="PRU00221"/>
    </source>
</evidence>
<reference evidence="6 7" key="1">
    <citation type="submission" date="2017-01" db="EMBL/GenBank/DDBJ databases">
        <title>The cable genome- insights into the physiology and evolution of filamentous bacteria capable of sulfide oxidation via long distance electron transfer.</title>
        <authorList>
            <person name="Schreiber L."/>
            <person name="Bjerg J.T."/>
            <person name="Boggild A."/>
            <person name="Van De Vossenberg J."/>
            <person name="Meysman F."/>
            <person name="Nielsen L.P."/>
            <person name="Schramm A."/>
            <person name="Kjeldsen K.U."/>
        </authorList>
    </citation>
    <scope>NUCLEOTIDE SEQUENCE [LARGE SCALE GENOMIC DNA]</scope>
    <source>
        <strain evidence="6">MCF</strain>
    </source>
</reference>
<feature type="non-terminal residue" evidence="6">
    <location>
        <position position="1"/>
    </location>
</feature>
<name>A0A444IQK7_9BACT</name>
<dbReference type="PROSITE" id="PS50927">
    <property type="entry name" value="BULB_LECTIN"/>
    <property type="match status" value="1"/>
</dbReference>
<keyword evidence="4" id="KW-1133">Transmembrane helix</keyword>
<dbReference type="Proteomes" id="UP000287853">
    <property type="component" value="Unassembled WGS sequence"/>
</dbReference>
<evidence type="ECO:0000313" key="6">
    <source>
        <dbReference type="EMBL" id="RWX43104.1"/>
    </source>
</evidence>
<dbReference type="InterPro" id="IPR049052">
    <property type="entry name" value="nSTAND1"/>
</dbReference>
<keyword evidence="1 3" id="KW-0853">WD repeat</keyword>
<dbReference type="InterPro" id="IPR036322">
    <property type="entry name" value="WD40_repeat_dom_sf"/>
</dbReference>
<dbReference type="InterPro" id="IPR050349">
    <property type="entry name" value="WD_LIS1/nudF_dynein_reg"/>
</dbReference>
<feature type="repeat" description="WD" evidence="3">
    <location>
        <begin position="963"/>
        <end position="997"/>
    </location>
</feature>
<feature type="transmembrane region" description="Helical" evidence="4">
    <location>
        <begin position="174"/>
        <end position="198"/>
    </location>
</feature>
<keyword evidence="2" id="KW-0677">Repeat</keyword>
<dbReference type="CDD" id="cd00200">
    <property type="entry name" value="WD40"/>
    <property type="match status" value="1"/>
</dbReference>
<keyword evidence="4" id="KW-0812">Transmembrane</keyword>
<dbReference type="Gene3D" id="2.130.10.10">
    <property type="entry name" value="YVTN repeat-like/Quinoprotein amine dehydrogenase"/>
    <property type="match status" value="4"/>
</dbReference>
<gene>
    <name evidence="6" type="ORF">H206_03055</name>
</gene>
<evidence type="ECO:0000256" key="4">
    <source>
        <dbReference type="SAM" id="Phobius"/>
    </source>
</evidence>
<evidence type="ECO:0000256" key="1">
    <source>
        <dbReference type="ARBA" id="ARBA00022574"/>
    </source>
</evidence>
<dbReference type="InterPro" id="IPR001480">
    <property type="entry name" value="Bulb-type_lectin_dom"/>
</dbReference>
<keyword evidence="7" id="KW-1185">Reference proteome</keyword>
<feature type="repeat" description="WD" evidence="3">
    <location>
        <begin position="562"/>
        <end position="603"/>
    </location>
</feature>
<feature type="repeat" description="WD" evidence="3">
    <location>
        <begin position="520"/>
        <end position="561"/>
    </location>
</feature>
<accession>A0A444IQK7</accession>
<dbReference type="PROSITE" id="PS50294">
    <property type="entry name" value="WD_REPEATS_REGION"/>
    <property type="match status" value="5"/>
</dbReference>
<feature type="domain" description="Bulb-type lectin" evidence="5">
    <location>
        <begin position="464"/>
        <end position="595"/>
    </location>
</feature>